<keyword evidence="3" id="KW-1185">Reference proteome</keyword>
<reference evidence="2" key="1">
    <citation type="submission" date="2019-07" db="EMBL/GenBank/DDBJ databases">
        <title>Annotation for the trematode Paragonimus miyazaki's.</title>
        <authorList>
            <person name="Choi Y.-J."/>
        </authorList>
    </citation>
    <scope>NUCLEOTIDE SEQUENCE</scope>
    <source>
        <strain evidence="2">Japan</strain>
    </source>
</reference>
<evidence type="ECO:0000313" key="2">
    <source>
        <dbReference type="EMBL" id="KAF7245102.1"/>
    </source>
</evidence>
<accession>A0A8S9YGD1</accession>
<evidence type="ECO:0000313" key="3">
    <source>
        <dbReference type="Proteomes" id="UP000822476"/>
    </source>
</evidence>
<keyword evidence="1" id="KW-1133">Transmembrane helix</keyword>
<proteinExistence type="predicted"/>
<dbReference type="Proteomes" id="UP000822476">
    <property type="component" value="Unassembled WGS sequence"/>
</dbReference>
<keyword evidence="1" id="KW-0472">Membrane</keyword>
<organism evidence="2 3">
    <name type="scientific">Paragonimus skrjabini miyazakii</name>
    <dbReference type="NCBI Taxonomy" id="59628"/>
    <lineage>
        <taxon>Eukaryota</taxon>
        <taxon>Metazoa</taxon>
        <taxon>Spiralia</taxon>
        <taxon>Lophotrochozoa</taxon>
        <taxon>Platyhelminthes</taxon>
        <taxon>Trematoda</taxon>
        <taxon>Digenea</taxon>
        <taxon>Plagiorchiida</taxon>
        <taxon>Troglotremata</taxon>
        <taxon>Troglotrematidae</taxon>
        <taxon>Paragonimus</taxon>
    </lineage>
</organism>
<sequence length="68" mass="7620">MYTSFFVGSRRCLSNRVITLLIKIINFVVTFQLITTGIGCSRNTSASRVASHRTFTALLIGRSFQPHL</sequence>
<keyword evidence="1" id="KW-0812">Transmembrane</keyword>
<dbReference type="EMBL" id="JTDE01006172">
    <property type="protein sequence ID" value="KAF7245102.1"/>
    <property type="molecule type" value="Genomic_DNA"/>
</dbReference>
<name>A0A8S9YGD1_9TREM</name>
<dbReference type="AlphaFoldDB" id="A0A8S9YGD1"/>
<evidence type="ECO:0000256" key="1">
    <source>
        <dbReference type="SAM" id="Phobius"/>
    </source>
</evidence>
<protein>
    <submittedName>
        <fullName evidence="2">Uncharacterized protein</fullName>
    </submittedName>
</protein>
<comment type="caution">
    <text evidence="2">The sequence shown here is derived from an EMBL/GenBank/DDBJ whole genome shotgun (WGS) entry which is preliminary data.</text>
</comment>
<feature type="transmembrane region" description="Helical" evidence="1">
    <location>
        <begin position="20"/>
        <end position="39"/>
    </location>
</feature>
<gene>
    <name evidence="2" type="ORF">EG68_09856</name>
</gene>